<dbReference type="SUPFAM" id="SSF161077">
    <property type="entry name" value="Photosystem II antenna protein-like"/>
    <property type="match status" value="1"/>
</dbReference>
<dbReference type="EMBL" id="SSTD01002102">
    <property type="protein sequence ID" value="TYK28508.1"/>
    <property type="molecule type" value="Genomic_DNA"/>
</dbReference>
<dbReference type="AlphaFoldDB" id="A0A5D3DYI8"/>
<evidence type="ECO:0000313" key="2">
    <source>
        <dbReference type="Proteomes" id="UP000321947"/>
    </source>
</evidence>
<evidence type="ECO:0000313" key="1">
    <source>
        <dbReference type="EMBL" id="TYK28508.1"/>
    </source>
</evidence>
<dbReference type="InterPro" id="IPR044900">
    <property type="entry name" value="PSII_PsbC_sf"/>
</dbReference>
<dbReference type="Proteomes" id="UP000321947">
    <property type="component" value="Unassembled WGS sequence"/>
</dbReference>
<proteinExistence type="predicted"/>
<dbReference type="GO" id="GO:0016168">
    <property type="term" value="F:chlorophyll binding"/>
    <property type="evidence" value="ECO:0007669"/>
    <property type="project" value="InterPro"/>
</dbReference>
<dbReference type="GO" id="GO:0009767">
    <property type="term" value="P:photosynthetic electron transport chain"/>
    <property type="evidence" value="ECO:0007669"/>
    <property type="project" value="InterPro"/>
</dbReference>
<name>A0A5D3DYI8_CUCMM</name>
<comment type="caution">
    <text evidence="1">The sequence shown here is derived from an EMBL/GenBank/DDBJ whole genome shotgun (WGS) entry which is preliminary data.</text>
</comment>
<accession>A0A5D3DYI8</accession>
<reference evidence="1 2" key="1">
    <citation type="submission" date="2019-08" db="EMBL/GenBank/DDBJ databases">
        <title>Draft genome sequences of two oriental melons (Cucumis melo L. var makuwa).</title>
        <authorList>
            <person name="Kwon S.-Y."/>
        </authorList>
    </citation>
    <scope>NUCLEOTIDE SEQUENCE [LARGE SCALE GENOMIC DNA]</scope>
    <source>
        <strain evidence="2">cv. Chang Bougi</strain>
        <tissue evidence="1">Leaf</tissue>
    </source>
</reference>
<dbReference type="Gene3D" id="1.10.10.670">
    <property type="entry name" value="photosystem ii from thermosynechococcus elongatus"/>
    <property type="match status" value="2"/>
</dbReference>
<protein>
    <submittedName>
        <fullName evidence="1">Photosystem II CP43 reaction center protein-like</fullName>
    </submittedName>
</protein>
<gene>
    <name evidence="1" type="ORF">E5676_scaffold629G001430</name>
</gene>
<sequence length="167" mass="18071">MKTGFWESNTSVVLLGEVVKCCTLDGKSLVAESITSLCFDPSSMGHVESRAVAWLKEPTGAIEKGSLHEAIFPAYGLEPSEFYGPTGSEASQSQAFTFQVRDQRLGANVGIAQGPTCLEPLRGPNGLDLSRLKKDIQPWQEQRSAKYMTHAPLGHLWHAGRARAAAV</sequence>
<dbReference type="GO" id="GO:0009521">
    <property type="term" value="C:photosystem"/>
    <property type="evidence" value="ECO:0007669"/>
    <property type="project" value="InterPro"/>
</dbReference>
<organism evidence="1 2">
    <name type="scientific">Cucumis melo var. makuwa</name>
    <name type="common">Oriental melon</name>
    <dbReference type="NCBI Taxonomy" id="1194695"/>
    <lineage>
        <taxon>Eukaryota</taxon>
        <taxon>Viridiplantae</taxon>
        <taxon>Streptophyta</taxon>
        <taxon>Embryophyta</taxon>
        <taxon>Tracheophyta</taxon>
        <taxon>Spermatophyta</taxon>
        <taxon>Magnoliopsida</taxon>
        <taxon>eudicotyledons</taxon>
        <taxon>Gunneridae</taxon>
        <taxon>Pentapetalae</taxon>
        <taxon>rosids</taxon>
        <taxon>fabids</taxon>
        <taxon>Cucurbitales</taxon>
        <taxon>Cucurbitaceae</taxon>
        <taxon>Benincaseae</taxon>
        <taxon>Cucumis</taxon>
    </lineage>
</organism>
<dbReference type="InterPro" id="IPR036001">
    <property type="entry name" value="PS_II_antenna-like_sf"/>
</dbReference>